<dbReference type="PANTHER" id="PTHR35580:SF1">
    <property type="entry name" value="PHYTASE-LIKE DOMAIN-CONTAINING PROTEIN"/>
    <property type="match status" value="1"/>
</dbReference>
<organism evidence="2 3">
    <name type="scientific">Hymenobacter edaphi</name>
    <dbReference type="NCBI Taxonomy" id="2211146"/>
    <lineage>
        <taxon>Bacteria</taxon>
        <taxon>Pseudomonadati</taxon>
        <taxon>Bacteroidota</taxon>
        <taxon>Cytophagia</taxon>
        <taxon>Cytophagales</taxon>
        <taxon>Hymenobacteraceae</taxon>
        <taxon>Hymenobacter</taxon>
    </lineage>
</organism>
<accession>A0A328BVI2</accession>
<keyword evidence="3" id="KW-1185">Reference proteome</keyword>
<evidence type="ECO:0008006" key="4">
    <source>
        <dbReference type="Google" id="ProtNLM"/>
    </source>
</evidence>
<evidence type="ECO:0000256" key="1">
    <source>
        <dbReference type="SAM" id="SignalP"/>
    </source>
</evidence>
<feature type="signal peptide" evidence="1">
    <location>
        <begin position="1"/>
        <end position="23"/>
    </location>
</feature>
<dbReference type="PANTHER" id="PTHR35580">
    <property type="entry name" value="CELL SURFACE GLYCOPROTEIN (S-LAYER PROTEIN)-LIKE PROTEIN"/>
    <property type="match status" value="1"/>
</dbReference>
<dbReference type="EMBL" id="QHKM01000001">
    <property type="protein sequence ID" value="RAK70531.1"/>
    <property type="molecule type" value="Genomic_DNA"/>
</dbReference>
<proteinExistence type="predicted"/>
<dbReference type="Proteomes" id="UP000248553">
    <property type="component" value="Unassembled WGS sequence"/>
</dbReference>
<protein>
    <recommendedName>
        <fullName evidence="4">Secretion system C-terminal sorting domain-containing protein</fullName>
    </recommendedName>
</protein>
<dbReference type="RefSeq" id="WP_111477281.1">
    <property type="nucleotide sequence ID" value="NZ_QHKM01000001.1"/>
</dbReference>
<gene>
    <name evidence="2" type="ORF">DLM85_06770</name>
</gene>
<evidence type="ECO:0000313" key="2">
    <source>
        <dbReference type="EMBL" id="RAK70531.1"/>
    </source>
</evidence>
<name>A0A328BVI2_9BACT</name>
<evidence type="ECO:0000313" key="3">
    <source>
        <dbReference type="Proteomes" id="UP000248553"/>
    </source>
</evidence>
<comment type="caution">
    <text evidence="2">The sequence shown here is derived from an EMBL/GenBank/DDBJ whole genome shotgun (WGS) entry which is preliminary data.</text>
</comment>
<dbReference type="OrthoDB" id="610424at2"/>
<dbReference type="InterPro" id="IPR052918">
    <property type="entry name" value="Motility_Chemotaxis_Reg"/>
</dbReference>
<feature type="chain" id="PRO_5016249637" description="Secretion system C-terminal sorting domain-containing protein" evidence="1">
    <location>
        <begin position="24"/>
        <end position="554"/>
    </location>
</feature>
<dbReference type="AlphaFoldDB" id="A0A328BVI2"/>
<dbReference type="SUPFAM" id="SSF63829">
    <property type="entry name" value="Calcium-dependent phosphotriesterase"/>
    <property type="match status" value="1"/>
</dbReference>
<sequence length="554" mass="56463">MLQRYLPAAALLLAATLAVPARAQTSSPPAWTGAASLGTGTIYASVSAVDAAGNTYQVGSFNNTLTVGSTTLTSAGNTDAYLAKYTAGGALAWIRQLGSAGVDAGNDLVLDPAGHVYITGQFAGSISLGNGLTLSDASGASGKMFVVRYSPQGTPEWAQQSQINAIGSAAYGNGIGLDATGTVHVAGYFFRGLTVGTSTVTTASNSLPGNYLARFAGSSGAPLALVRASDYAAPVGAASYAYPVLAVAPTGEDYLLNYSTQPMIFGGTTLSSRGSYDVYVARYSAQGALEWARQVGGTGDDRLRRATVDAAGNLYVAGYFNAAAQFGSLTLPSAGDYDGFLLKYAPQGTVQWVQSCGGPGSDGFGDVVLDAAGNPYVTGNFEGTAQYGPVTLTSAGSRDATVAAYTAQGQLRWVQRAGGPGFDVAYNLGFDGTGTLHVLGRFEGTCLFGSTSLTTATATGELFLARLANATLAARPAAAAQPLAFYPSPAHDRLHLPALPAGTAVQLLDALGRVARDTRVTAGQVSVRDLPAGLYVLRALDAHGRACTGRVVVE</sequence>
<keyword evidence="1" id="KW-0732">Signal</keyword>
<reference evidence="3" key="1">
    <citation type="submission" date="2018-05" db="EMBL/GenBank/DDBJ databases">
        <authorList>
            <person name="Nie L."/>
        </authorList>
    </citation>
    <scope>NUCLEOTIDE SEQUENCE [LARGE SCALE GENOMIC DNA]</scope>
    <source>
        <strain evidence="3">NL</strain>
    </source>
</reference>